<organismHost>
    <name type="scientific">Sus scrofa</name>
    <name type="common">Pig</name>
    <dbReference type="NCBI Taxonomy" id="9823"/>
</organismHost>
<dbReference type="EMBL" id="MN641877">
    <property type="protein sequence ID" value="QII88872.1"/>
    <property type="molecule type" value="Genomic_DNA"/>
</dbReference>
<protein>
    <submittedName>
        <fullName evidence="2">PX69R</fullName>
    </submittedName>
</protein>
<organismHost>
    <name type="scientific">Ornithodoros moubata</name>
    <name type="common">Soft tick</name>
    <name type="synonym">Argasid tick</name>
    <dbReference type="NCBI Taxonomy" id="6938"/>
</organismHost>
<sequence>MLLYILIILACIIFILLPNVYWAIHLFFIIMFFMVYMYAKLHIHQKYQFWNYTMSGLSGHIVQVLCMCYLNTMNFLL</sequence>
<keyword evidence="1" id="KW-0472">Membrane</keyword>
<accession>A0A6G7KU53</accession>
<organismHost>
    <name type="scientific">Phacochoerus aethiopicus</name>
    <name type="common">Warthog</name>
    <dbReference type="NCBI Taxonomy" id="85517"/>
</organismHost>
<organismHost>
    <name type="scientific">Phacochoerus africanus</name>
    <name type="common">Warthog</name>
    <dbReference type="NCBI Taxonomy" id="41426"/>
</organismHost>
<keyword evidence="1" id="KW-1133">Transmembrane helix</keyword>
<evidence type="ECO:0000256" key="1">
    <source>
        <dbReference type="SAM" id="Phobius"/>
    </source>
</evidence>
<reference evidence="2" key="1">
    <citation type="submission" date="2019-11" db="EMBL/GenBank/DDBJ databases">
        <authorList>
            <person name="Ndlovu S.S."/>
            <person name="Carulei O."/>
        </authorList>
    </citation>
    <scope>NUCLEOTIDE SEQUENCE [LARGE SCALE GENOMIC DNA]</scope>
    <source>
        <strain evidence="2">RSA_2_2004</strain>
    </source>
</reference>
<proteinExistence type="predicted"/>
<organismHost>
    <name type="scientific">Ornithodoros</name>
    <name type="common">relapsing fever ticks</name>
    <dbReference type="NCBI Taxonomy" id="6937"/>
</organismHost>
<feature type="transmembrane region" description="Helical" evidence="1">
    <location>
        <begin position="6"/>
        <end position="37"/>
    </location>
</feature>
<keyword evidence="1" id="KW-0812">Transmembrane</keyword>
<organism evidence="2">
    <name type="scientific">African swine fever virus</name>
    <name type="common">ASFV</name>
    <dbReference type="NCBI Taxonomy" id="10497"/>
    <lineage>
        <taxon>Viruses</taxon>
        <taxon>Varidnaviria</taxon>
        <taxon>Bamfordvirae</taxon>
        <taxon>Nucleocytoviricota</taxon>
        <taxon>Pokkesviricetes</taxon>
        <taxon>Asfuvirales</taxon>
        <taxon>Asfarviridae</taxon>
        <taxon>Asfivirus</taxon>
        <taxon>Asfivirus haemorrhagiae</taxon>
    </lineage>
</organism>
<name>A0A6G7KU53_ASF</name>
<gene>
    <name evidence="2" type="primary">X69R</name>
</gene>
<evidence type="ECO:0000313" key="2">
    <source>
        <dbReference type="EMBL" id="QII88872.1"/>
    </source>
</evidence>
<organismHost>
    <name type="scientific">Potamochoerus larvatus</name>
    <name type="common">Bushpig</name>
    <dbReference type="NCBI Taxonomy" id="273792"/>
</organismHost>
<feature type="transmembrane region" description="Helical" evidence="1">
    <location>
        <begin position="49"/>
        <end position="72"/>
    </location>
</feature>